<name>A0A6A5WBV6_9PLEO</name>
<sequence length="460" mass="50514">MTSPQLWLDQLLSTGGDLEAPPLPIIPVDYLPNATQKHRTALEALEPPDTTRLLNPSHLLKRFMTMDDVQETLRSPSPSKRRRLDNPNTAPVPLRLGDTIANKIILPNRATRVDEAPGDYDSALSESAASAQSTSVTGKRSLSPTKRMADLRVAAKKVEHCPLANIAGLPAEGRALHARVQGISDFPVGVVPKEIQEAFEKLCGDVESPSIHAFATKAATRPAHELFAELHALNEARVETSFCTIKHVSEPSWNERVHSRILRQAVQNTPGLAYHNITTAKVIEALVPHNKYGEILKKKMVDYAIVLGESIIPESIITARLAASPLSRTVNPTHYAPIRHEPIAISIKTNTPNCSEEGALVTLSMWVSAHLNRLRIMLLSLEAGSPIEVALPLVYVSGDQWHLKFAFDREETIEIIESVLIGSTATLLGCYKILAALRILTDYATSTFKEWLSRAILTPE</sequence>
<keyword evidence="4" id="KW-1185">Reference proteome</keyword>
<feature type="region of interest" description="Disordered" evidence="1">
    <location>
        <begin position="70"/>
        <end position="92"/>
    </location>
</feature>
<feature type="region of interest" description="Disordered" evidence="1">
    <location>
        <begin position="116"/>
        <end position="143"/>
    </location>
</feature>
<accession>A0A6A5WBV6</accession>
<proteinExistence type="predicted"/>
<dbReference type="EMBL" id="ML977600">
    <property type="protein sequence ID" value="KAF1998917.1"/>
    <property type="molecule type" value="Genomic_DNA"/>
</dbReference>
<feature type="compositionally biased region" description="Low complexity" evidence="1">
    <location>
        <begin position="122"/>
        <end position="135"/>
    </location>
</feature>
<dbReference type="InterPro" id="IPR046797">
    <property type="entry name" value="PDDEXK_12"/>
</dbReference>
<dbReference type="OrthoDB" id="4161186at2759"/>
<evidence type="ECO:0000256" key="1">
    <source>
        <dbReference type="SAM" id="MobiDB-lite"/>
    </source>
</evidence>
<reference evidence="3" key="1">
    <citation type="journal article" date="2020" name="Stud. Mycol.">
        <title>101 Dothideomycetes genomes: a test case for predicting lifestyles and emergence of pathogens.</title>
        <authorList>
            <person name="Haridas S."/>
            <person name="Albert R."/>
            <person name="Binder M."/>
            <person name="Bloem J."/>
            <person name="Labutti K."/>
            <person name="Salamov A."/>
            <person name="Andreopoulos B."/>
            <person name="Baker S."/>
            <person name="Barry K."/>
            <person name="Bills G."/>
            <person name="Bluhm B."/>
            <person name="Cannon C."/>
            <person name="Castanera R."/>
            <person name="Culley D."/>
            <person name="Daum C."/>
            <person name="Ezra D."/>
            <person name="Gonzalez J."/>
            <person name="Henrissat B."/>
            <person name="Kuo A."/>
            <person name="Liang C."/>
            <person name="Lipzen A."/>
            <person name="Lutzoni F."/>
            <person name="Magnuson J."/>
            <person name="Mondo S."/>
            <person name="Nolan M."/>
            <person name="Ohm R."/>
            <person name="Pangilinan J."/>
            <person name="Park H.-J."/>
            <person name="Ramirez L."/>
            <person name="Alfaro M."/>
            <person name="Sun H."/>
            <person name="Tritt A."/>
            <person name="Yoshinaga Y."/>
            <person name="Zwiers L.-H."/>
            <person name="Turgeon B."/>
            <person name="Goodwin S."/>
            <person name="Spatafora J."/>
            <person name="Crous P."/>
            <person name="Grigoriev I."/>
        </authorList>
    </citation>
    <scope>NUCLEOTIDE SEQUENCE</scope>
    <source>
        <strain evidence="3">CBS 123094</strain>
    </source>
</reference>
<evidence type="ECO:0000313" key="3">
    <source>
        <dbReference type="EMBL" id="KAF1998917.1"/>
    </source>
</evidence>
<dbReference type="AlphaFoldDB" id="A0A6A5WBV6"/>
<evidence type="ECO:0000259" key="2">
    <source>
        <dbReference type="Pfam" id="PF20516"/>
    </source>
</evidence>
<dbReference type="Pfam" id="PF20516">
    <property type="entry name" value="PDDEXK_12"/>
    <property type="match status" value="1"/>
</dbReference>
<organism evidence="3 4">
    <name type="scientific">Amniculicola lignicola CBS 123094</name>
    <dbReference type="NCBI Taxonomy" id="1392246"/>
    <lineage>
        <taxon>Eukaryota</taxon>
        <taxon>Fungi</taxon>
        <taxon>Dikarya</taxon>
        <taxon>Ascomycota</taxon>
        <taxon>Pezizomycotina</taxon>
        <taxon>Dothideomycetes</taxon>
        <taxon>Pleosporomycetidae</taxon>
        <taxon>Pleosporales</taxon>
        <taxon>Amniculicolaceae</taxon>
        <taxon>Amniculicola</taxon>
    </lineage>
</organism>
<feature type="domain" description="PD-(D/E)XK nuclease-like" evidence="2">
    <location>
        <begin position="212"/>
        <end position="448"/>
    </location>
</feature>
<evidence type="ECO:0000313" key="4">
    <source>
        <dbReference type="Proteomes" id="UP000799779"/>
    </source>
</evidence>
<gene>
    <name evidence="3" type="ORF">P154DRAFT_536003</name>
</gene>
<dbReference type="Proteomes" id="UP000799779">
    <property type="component" value="Unassembled WGS sequence"/>
</dbReference>
<protein>
    <recommendedName>
        <fullName evidence="2">PD-(D/E)XK nuclease-like domain-containing protein</fullName>
    </recommendedName>
</protein>